<feature type="domain" description="NADH:flavin oxidoreductase/NADH oxidase N-terminal" evidence="10">
    <location>
        <begin position="7"/>
        <end position="331"/>
    </location>
</feature>
<dbReference type="EMBL" id="FWXD01000003">
    <property type="protein sequence ID" value="SMC19465.1"/>
    <property type="molecule type" value="Genomic_DNA"/>
</dbReference>
<keyword evidence="9" id="KW-0411">Iron-sulfur</keyword>
<evidence type="ECO:0000259" key="11">
    <source>
        <dbReference type="Pfam" id="PF07992"/>
    </source>
</evidence>
<evidence type="ECO:0000259" key="10">
    <source>
        <dbReference type="Pfam" id="PF00724"/>
    </source>
</evidence>
<dbReference type="AlphaFoldDB" id="A0A1W1X6A6"/>
<gene>
    <name evidence="12" type="ORF">SAMN02745857_00706</name>
</gene>
<accession>A0A1W1X6A6</accession>
<evidence type="ECO:0000256" key="9">
    <source>
        <dbReference type="ARBA" id="ARBA00023014"/>
    </source>
</evidence>
<evidence type="ECO:0000256" key="2">
    <source>
        <dbReference type="ARBA" id="ARBA00001966"/>
    </source>
</evidence>
<evidence type="ECO:0000256" key="3">
    <source>
        <dbReference type="ARBA" id="ARBA00011048"/>
    </source>
</evidence>
<dbReference type="Proteomes" id="UP000192761">
    <property type="component" value="Unassembled WGS sequence"/>
</dbReference>
<dbReference type="GO" id="GO:0046872">
    <property type="term" value="F:metal ion binding"/>
    <property type="evidence" value="ECO:0007669"/>
    <property type="project" value="UniProtKB-KW"/>
</dbReference>
<keyword evidence="6" id="KW-0479">Metal-binding</keyword>
<evidence type="ECO:0000313" key="13">
    <source>
        <dbReference type="Proteomes" id="UP000192761"/>
    </source>
</evidence>
<name>A0A1W1X6A6_9NEIS</name>
<evidence type="ECO:0000256" key="1">
    <source>
        <dbReference type="ARBA" id="ARBA00001917"/>
    </source>
</evidence>
<dbReference type="GO" id="GO:0008670">
    <property type="term" value="F:2,4-dienoyl-CoA reductase (NADPH) activity"/>
    <property type="evidence" value="ECO:0007669"/>
    <property type="project" value="TreeGrafter"/>
</dbReference>
<dbReference type="SUPFAM" id="SSF51905">
    <property type="entry name" value="FAD/NAD(P)-binding domain"/>
    <property type="match status" value="1"/>
</dbReference>
<dbReference type="RefSeq" id="WP_084089278.1">
    <property type="nucleotide sequence ID" value="NZ_FWXD01000003.1"/>
</dbReference>
<dbReference type="OrthoDB" id="8985337at2"/>
<keyword evidence="8" id="KW-0408">Iron</keyword>
<comment type="similarity">
    <text evidence="3">In the N-terminal section; belongs to the NADH:flavin oxidoreductase/NADH oxidase family.</text>
</comment>
<evidence type="ECO:0000256" key="6">
    <source>
        <dbReference type="ARBA" id="ARBA00022723"/>
    </source>
</evidence>
<dbReference type="GO" id="GO:0051536">
    <property type="term" value="F:iron-sulfur cluster binding"/>
    <property type="evidence" value="ECO:0007669"/>
    <property type="project" value="UniProtKB-KW"/>
</dbReference>
<dbReference type="Gene3D" id="3.50.50.60">
    <property type="entry name" value="FAD/NAD(P)-binding domain"/>
    <property type="match status" value="1"/>
</dbReference>
<dbReference type="PANTHER" id="PTHR42917">
    <property type="entry name" value="2,4-DIENOYL-COA REDUCTASE"/>
    <property type="match status" value="1"/>
</dbReference>
<dbReference type="Pfam" id="PF00724">
    <property type="entry name" value="Oxidored_FMN"/>
    <property type="match status" value="1"/>
</dbReference>
<dbReference type="PRINTS" id="PR00368">
    <property type="entry name" value="FADPNR"/>
</dbReference>
<dbReference type="InterPro" id="IPR013785">
    <property type="entry name" value="Aldolase_TIM"/>
</dbReference>
<keyword evidence="4" id="KW-0285">Flavoprotein</keyword>
<dbReference type="Gene3D" id="3.40.50.720">
    <property type="entry name" value="NAD(P)-binding Rossmann-like Domain"/>
    <property type="match status" value="1"/>
</dbReference>
<evidence type="ECO:0000313" key="12">
    <source>
        <dbReference type="EMBL" id="SMC19465.1"/>
    </source>
</evidence>
<dbReference type="InterPro" id="IPR023753">
    <property type="entry name" value="FAD/NAD-binding_dom"/>
</dbReference>
<keyword evidence="5" id="KW-0288">FMN</keyword>
<dbReference type="GO" id="GO:0010181">
    <property type="term" value="F:FMN binding"/>
    <property type="evidence" value="ECO:0007669"/>
    <property type="project" value="InterPro"/>
</dbReference>
<reference evidence="12 13" key="1">
    <citation type="submission" date="2017-04" db="EMBL/GenBank/DDBJ databases">
        <authorList>
            <person name="Afonso C.L."/>
            <person name="Miller P.J."/>
            <person name="Scott M.A."/>
            <person name="Spackman E."/>
            <person name="Goraichik I."/>
            <person name="Dimitrov K.M."/>
            <person name="Suarez D.L."/>
            <person name="Swayne D.E."/>
        </authorList>
    </citation>
    <scope>NUCLEOTIDE SEQUENCE [LARGE SCALE GENOMIC DNA]</scope>
    <source>
        <strain evidence="12 13">DSM 23236</strain>
    </source>
</reference>
<dbReference type="InterPro" id="IPR036188">
    <property type="entry name" value="FAD/NAD-bd_sf"/>
</dbReference>
<dbReference type="CDD" id="cd02930">
    <property type="entry name" value="DCR_FMN"/>
    <property type="match status" value="1"/>
</dbReference>
<evidence type="ECO:0000256" key="5">
    <source>
        <dbReference type="ARBA" id="ARBA00022643"/>
    </source>
</evidence>
<keyword evidence="13" id="KW-1185">Reference proteome</keyword>
<dbReference type="STRING" id="1121001.SAMN02745857_00706"/>
<evidence type="ECO:0000256" key="4">
    <source>
        <dbReference type="ARBA" id="ARBA00022630"/>
    </source>
</evidence>
<feature type="domain" description="FAD/NAD(P)-binding" evidence="11">
    <location>
        <begin position="377"/>
        <end position="648"/>
    </location>
</feature>
<dbReference type="SUPFAM" id="SSF51395">
    <property type="entry name" value="FMN-linked oxidoreductases"/>
    <property type="match status" value="1"/>
</dbReference>
<comment type="cofactor">
    <cofactor evidence="1">
        <name>FMN</name>
        <dbReference type="ChEBI" id="CHEBI:58210"/>
    </cofactor>
</comment>
<protein>
    <submittedName>
        <fullName evidence="12">2,4-dienoyl-CoA reductase (NADPH2)</fullName>
    </submittedName>
</protein>
<organism evidence="12 13">
    <name type="scientific">Andreprevotia lacus DSM 23236</name>
    <dbReference type="NCBI Taxonomy" id="1121001"/>
    <lineage>
        <taxon>Bacteria</taxon>
        <taxon>Pseudomonadati</taxon>
        <taxon>Pseudomonadota</taxon>
        <taxon>Betaproteobacteria</taxon>
        <taxon>Neisseriales</taxon>
        <taxon>Chitinibacteraceae</taxon>
        <taxon>Andreprevotia</taxon>
    </lineage>
</organism>
<dbReference type="SUPFAM" id="SSF51971">
    <property type="entry name" value="Nucleotide-binding domain"/>
    <property type="match status" value="1"/>
</dbReference>
<dbReference type="FunFam" id="3.20.20.70:FF:000082">
    <property type="entry name" value="NADPH-dependent 2,4-dienoyl-CoA reductase"/>
    <property type="match status" value="1"/>
</dbReference>
<dbReference type="PRINTS" id="PR00469">
    <property type="entry name" value="PNDRDTASEII"/>
</dbReference>
<sequence length="671" mass="70812">MPAYLHLLAPLDLGFTTLKNRVLMGSMHTGLEEADDGPEKLAAFYAERARGGVGLIVTGGIAPNPAGRIYPDAAMLASEADVPRHTPVTRAVHEAGGKICLQILHAGRYAYHPESVAPSAITAPISPFTPHALSVAEIEATIADFANCARLAQQAGYDGVEIMGSEGYLLNQFLVARTNQRDDEWGGSLANRMRLPLAIMHAVRAAVGTDFIVIFRLSLLDLVDNGGVLAEAITLAQALEAAGVNIINTGIGWHEARIPTIAQAVPRGGFAWVTRQLRPHVKVPVVAVNRINTPEVAEGILAAGDADMVSLARPLLADGEFVAKAAAGLPQAINTCIACNQACLDHVFEGKKASCLVNPRACREDELAIRPAAQPKRVAVIGAGPAGLSCALTAAQCGHAVTLFEAGDAIGGQFRLASHVPGKDEFKETLRYFDYQLQQAGVTVHLNCAIESPDQLAGFDEVIVSTGVRPRVPAITGIDHPMVVRYPDLISGKVAPGQRIAIVGAGGIGVDTAVMLSEPAVETTPVSDYLTEWGINAQLDSAGGLQKPQHHHNQRTIWLLQRRAGKPGSGPGKTTGWVHKIALQQRGVQLLGNAEYLRIDDAGLHVRIKGEEQCLPADQVVICAGQESVAELFDTLAASGVRVHKIGGAELAGELDAKRAIEAGTRLALSL</sequence>
<dbReference type="Gene3D" id="3.20.20.70">
    <property type="entry name" value="Aldolase class I"/>
    <property type="match status" value="1"/>
</dbReference>
<proteinExistence type="inferred from homology"/>
<dbReference type="Pfam" id="PF07992">
    <property type="entry name" value="Pyr_redox_2"/>
    <property type="match status" value="1"/>
</dbReference>
<evidence type="ECO:0000256" key="7">
    <source>
        <dbReference type="ARBA" id="ARBA00023002"/>
    </source>
</evidence>
<dbReference type="PANTHER" id="PTHR42917:SF2">
    <property type="entry name" value="2,4-DIENOYL-COA REDUCTASE [(2E)-ENOYL-COA-PRODUCING]"/>
    <property type="match status" value="1"/>
</dbReference>
<keyword evidence="7" id="KW-0560">Oxidoreductase</keyword>
<dbReference type="InterPro" id="IPR001155">
    <property type="entry name" value="OxRdtase_FMN_N"/>
</dbReference>
<dbReference type="GO" id="GO:0033543">
    <property type="term" value="P:fatty acid beta-oxidation, unsaturated, even number, reductase/isomerase pathway"/>
    <property type="evidence" value="ECO:0007669"/>
    <property type="project" value="TreeGrafter"/>
</dbReference>
<evidence type="ECO:0000256" key="8">
    <source>
        <dbReference type="ARBA" id="ARBA00023004"/>
    </source>
</evidence>
<comment type="cofactor">
    <cofactor evidence="2">
        <name>[4Fe-4S] cluster</name>
        <dbReference type="ChEBI" id="CHEBI:49883"/>
    </cofactor>
</comment>
<dbReference type="InterPro" id="IPR051793">
    <property type="entry name" value="NADH:flavin_oxidoreductase"/>
</dbReference>